<reference evidence="2" key="1">
    <citation type="journal article" date="2023" name="Nat. Plants">
        <title>Single-cell RNA sequencing provides a high-resolution roadmap for understanding the multicellular compartmentation of specialized metabolism.</title>
        <authorList>
            <person name="Sun S."/>
            <person name="Shen X."/>
            <person name="Li Y."/>
            <person name="Li Y."/>
            <person name="Wang S."/>
            <person name="Li R."/>
            <person name="Zhang H."/>
            <person name="Shen G."/>
            <person name="Guo B."/>
            <person name="Wei J."/>
            <person name="Xu J."/>
            <person name="St-Pierre B."/>
            <person name="Chen S."/>
            <person name="Sun C."/>
        </authorList>
    </citation>
    <scope>NUCLEOTIDE SEQUENCE [LARGE SCALE GENOMIC DNA]</scope>
</reference>
<keyword evidence="2" id="KW-1185">Reference proteome</keyword>
<protein>
    <submittedName>
        <fullName evidence="1">Uncharacterized protein</fullName>
    </submittedName>
</protein>
<proteinExistence type="predicted"/>
<sequence length="172" mass="19825">MDFRKFELILHSATDLPDVRELGRMKVYSKVSFSTHSQTEFVTPVDKQGEKSPFWNCKIISYLTEEAIHKETTKVSIKLYCQRLFGDRYIGEVNINLKRLFEYSHPSEILCFEIDRFDCVGTFGKLNLSYKFGEKEVLDLEKPSRLGKILKEGAQILLSLGVEVVVHILTQG</sequence>
<dbReference type="Proteomes" id="UP001060085">
    <property type="component" value="Linkage Group LG01"/>
</dbReference>
<evidence type="ECO:0000313" key="1">
    <source>
        <dbReference type="EMBL" id="KAI5683163.1"/>
    </source>
</evidence>
<name>A0ACC0CED8_CATRO</name>
<comment type="caution">
    <text evidence="1">The sequence shown here is derived from an EMBL/GenBank/DDBJ whole genome shotgun (WGS) entry which is preliminary data.</text>
</comment>
<organism evidence="1 2">
    <name type="scientific">Catharanthus roseus</name>
    <name type="common">Madagascar periwinkle</name>
    <name type="synonym">Vinca rosea</name>
    <dbReference type="NCBI Taxonomy" id="4058"/>
    <lineage>
        <taxon>Eukaryota</taxon>
        <taxon>Viridiplantae</taxon>
        <taxon>Streptophyta</taxon>
        <taxon>Embryophyta</taxon>
        <taxon>Tracheophyta</taxon>
        <taxon>Spermatophyta</taxon>
        <taxon>Magnoliopsida</taxon>
        <taxon>eudicotyledons</taxon>
        <taxon>Gunneridae</taxon>
        <taxon>Pentapetalae</taxon>
        <taxon>asterids</taxon>
        <taxon>lamiids</taxon>
        <taxon>Gentianales</taxon>
        <taxon>Apocynaceae</taxon>
        <taxon>Rauvolfioideae</taxon>
        <taxon>Vinceae</taxon>
        <taxon>Catharanthinae</taxon>
        <taxon>Catharanthus</taxon>
    </lineage>
</organism>
<dbReference type="EMBL" id="CM044701">
    <property type="protein sequence ID" value="KAI5683163.1"/>
    <property type="molecule type" value="Genomic_DNA"/>
</dbReference>
<evidence type="ECO:0000313" key="2">
    <source>
        <dbReference type="Proteomes" id="UP001060085"/>
    </source>
</evidence>
<gene>
    <name evidence="1" type="ORF">M9H77_04391</name>
</gene>
<accession>A0ACC0CED8</accession>